<organism evidence="4">
    <name type="scientific">marine sediment metagenome</name>
    <dbReference type="NCBI Taxonomy" id="412755"/>
    <lineage>
        <taxon>unclassified sequences</taxon>
        <taxon>metagenomes</taxon>
        <taxon>ecological metagenomes</taxon>
    </lineage>
</organism>
<dbReference type="PRINTS" id="PR00081">
    <property type="entry name" value="GDHRDH"/>
</dbReference>
<name>X1F1Z8_9ZZZZ</name>
<feature type="domain" description="Ketoreductase" evidence="3">
    <location>
        <begin position="8"/>
        <end position="192"/>
    </location>
</feature>
<dbReference type="FunFam" id="3.40.50.720:FF:000173">
    <property type="entry name" value="3-oxoacyl-[acyl-carrier protein] reductase"/>
    <property type="match status" value="1"/>
</dbReference>
<dbReference type="Gene3D" id="3.40.50.720">
    <property type="entry name" value="NAD(P)-binding Rossmann-like Domain"/>
    <property type="match status" value="1"/>
</dbReference>
<dbReference type="SMART" id="SM00822">
    <property type="entry name" value="PKS_KR"/>
    <property type="match status" value="1"/>
</dbReference>
<dbReference type="GO" id="GO:0016491">
    <property type="term" value="F:oxidoreductase activity"/>
    <property type="evidence" value="ECO:0007669"/>
    <property type="project" value="UniProtKB-KW"/>
</dbReference>
<protein>
    <recommendedName>
        <fullName evidence="3">Ketoreductase domain-containing protein</fullName>
    </recommendedName>
</protein>
<keyword evidence="2" id="KW-0560">Oxidoreductase</keyword>
<dbReference type="InterPro" id="IPR050259">
    <property type="entry name" value="SDR"/>
</dbReference>
<dbReference type="PANTHER" id="PTHR42879:SF2">
    <property type="entry name" value="3-OXOACYL-[ACYL-CARRIER-PROTEIN] REDUCTASE FABG"/>
    <property type="match status" value="1"/>
</dbReference>
<comment type="caution">
    <text evidence="4">The sequence shown here is derived from an EMBL/GenBank/DDBJ whole genome shotgun (WGS) entry which is preliminary data.</text>
</comment>
<proteinExistence type="inferred from homology"/>
<dbReference type="PANTHER" id="PTHR42879">
    <property type="entry name" value="3-OXOACYL-(ACYL-CARRIER-PROTEIN) REDUCTASE"/>
    <property type="match status" value="1"/>
</dbReference>
<dbReference type="InterPro" id="IPR057326">
    <property type="entry name" value="KR_dom"/>
</dbReference>
<comment type="similarity">
    <text evidence="1">Belongs to the short-chain dehydrogenases/reductases (SDR) family.</text>
</comment>
<evidence type="ECO:0000313" key="4">
    <source>
        <dbReference type="EMBL" id="GAH26575.1"/>
    </source>
</evidence>
<gene>
    <name evidence="4" type="ORF">S03H2_00407</name>
</gene>
<evidence type="ECO:0000259" key="3">
    <source>
        <dbReference type="SMART" id="SM00822"/>
    </source>
</evidence>
<sequence>MTKRFEGKVAIVTGGSRGIGAAICEKLAEEGAQIVVNYVKNAKAAETIVNKIREKRGDAFSFGGDVSDFSQVEHMVQETVEKYGRIDILVNNAGVFPHAFVEETTPEEWKKAIDINLVGTFNCCRAVIPHLKRQRRGKIINCSTISANLPDVGISAYAAAKAGINNFTRVLAAELAPYNITVNAYAPGIIETDMVRDIYHPY</sequence>
<accession>X1F1Z8</accession>
<evidence type="ECO:0000256" key="1">
    <source>
        <dbReference type="ARBA" id="ARBA00006484"/>
    </source>
</evidence>
<dbReference type="Pfam" id="PF00106">
    <property type="entry name" value="adh_short"/>
    <property type="match status" value="1"/>
</dbReference>
<dbReference type="AlphaFoldDB" id="X1F1Z8"/>
<dbReference type="SUPFAM" id="SSF51735">
    <property type="entry name" value="NAD(P)-binding Rossmann-fold domains"/>
    <property type="match status" value="1"/>
</dbReference>
<dbReference type="InterPro" id="IPR002347">
    <property type="entry name" value="SDR_fam"/>
</dbReference>
<dbReference type="PRINTS" id="PR00080">
    <property type="entry name" value="SDRFAMILY"/>
</dbReference>
<evidence type="ECO:0000256" key="2">
    <source>
        <dbReference type="ARBA" id="ARBA00023002"/>
    </source>
</evidence>
<dbReference type="EMBL" id="BARU01000070">
    <property type="protein sequence ID" value="GAH26575.1"/>
    <property type="molecule type" value="Genomic_DNA"/>
</dbReference>
<dbReference type="InterPro" id="IPR036291">
    <property type="entry name" value="NAD(P)-bd_dom_sf"/>
</dbReference>
<reference evidence="4" key="1">
    <citation type="journal article" date="2014" name="Front. Microbiol.">
        <title>High frequency of phylogenetically diverse reductive dehalogenase-homologous genes in deep subseafloor sedimentary metagenomes.</title>
        <authorList>
            <person name="Kawai M."/>
            <person name="Futagami T."/>
            <person name="Toyoda A."/>
            <person name="Takaki Y."/>
            <person name="Nishi S."/>
            <person name="Hori S."/>
            <person name="Arai W."/>
            <person name="Tsubouchi T."/>
            <person name="Morono Y."/>
            <person name="Uchiyama I."/>
            <person name="Ito T."/>
            <person name="Fujiyama A."/>
            <person name="Inagaki F."/>
            <person name="Takami H."/>
        </authorList>
    </citation>
    <scope>NUCLEOTIDE SEQUENCE</scope>
    <source>
        <strain evidence="4">Expedition CK06-06</strain>
    </source>
</reference>
<dbReference type="CDD" id="cd05233">
    <property type="entry name" value="SDR_c"/>
    <property type="match status" value="1"/>
</dbReference>